<dbReference type="InterPro" id="IPR029044">
    <property type="entry name" value="Nucleotide-diphossugar_trans"/>
</dbReference>
<dbReference type="AlphaFoldDB" id="A0A1G2Q2P2"/>
<reference evidence="2 3" key="1">
    <citation type="journal article" date="2016" name="Nat. Commun.">
        <title>Thousands of microbial genomes shed light on interconnected biogeochemical processes in an aquifer system.</title>
        <authorList>
            <person name="Anantharaman K."/>
            <person name="Brown C.T."/>
            <person name="Hug L.A."/>
            <person name="Sharon I."/>
            <person name="Castelle C.J."/>
            <person name="Probst A.J."/>
            <person name="Thomas B.C."/>
            <person name="Singh A."/>
            <person name="Wilkins M.J."/>
            <person name="Karaoz U."/>
            <person name="Brodie E.L."/>
            <person name="Williams K.H."/>
            <person name="Hubbard S.S."/>
            <person name="Banfield J.F."/>
        </authorList>
    </citation>
    <scope>NUCLEOTIDE SEQUENCE [LARGE SCALE GENOMIC DNA]</scope>
</reference>
<comment type="caution">
    <text evidence="2">The sequence shown here is derived from an EMBL/GenBank/DDBJ whole genome shotgun (WGS) entry which is preliminary data.</text>
</comment>
<name>A0A1G2Q2P2_9BACT</name>
<gene>
    <name evidence="2" type="ORF">A2388_02260</name>
</gene>
<accession>A0A1G2Q2P2</accession>
<dbReference type="PANTHER" id="PTHR43646">
    <property type="entry name" value="GLYCOSYLTRANSFERASE"/>
    <property type="match status" value="1"/>
</dbReference>
<organism evidence="2 3">
    <name type="scientific">Candidatus Veblenbacteria bacterium RIFOXYB1_FULL_43_13</name>
    <dbReference type="NCBI Taxonomy" id="1802426"/>
    <lineage>
        <taxon>Bacteria</taxon>
        <taxon>Candidatus Vebleniibacteriota</taxon>
    </lineage>
</organism>
<dbReference type="Pfam" id="PF00535">
    <property type="entry name" value="Glycos_transf_2"/>
    <property type="match status" value="1"/>
</dbReference>
<proteinExistence type="predicted"/>
<dbReference type="Proteomes" id="UP000177575">
    <property type="component" value="Unassembled WGS sequence"/>
</dbReference>
<dbReference type="InterPro" id="IPR001173">
    <property type="entry name" value="Glyco_trans_2-like"/>
</dbReference>
<dbReference type="EMBL" id="MHTC01000053">
    <property type="protein sequence ID" value="OHA54309.1"/>
    <property type="molecule type" value="Genomic_DNA"/>
</dbReference>
<feature type="domain" description="Glycosyltransferase 2-like" evidence="1">
    <location>
        <begin position="3"/>
        <end position="157"/>
    </location>
</feature>
<dbReference type="Gene3D" id="3.90.550.10">
    <property type="entry name" value="Spore Coat Polysaccharide Biosynthesis Protein SpsA, Chain A"/>
    <property type="match status" value="1"/>
</dbReference>
<evidence type="ECO:0000313" key="2">
    <source>
        <dbReference type="EMBL" id="OHA54309.1"/>
    </source>
</evidence>
<evidence type="ECO:0000313" key="3">
    <source>
        <dbReference type="Proteomes" id="UP000177575"/>
    </source>
</evidence>
<evidence type="ECO:0000259" key="1">
    <source>
        <dbReference type="Pfam" id="PF00535"/>
    </source>
</evidence>
<protein>
    <recommendedName>
        <fullName evidence="1">Glycosyltransferase 2-like domain-containing protein</fullName>
    </recommendedName>
</protein>
<dbReference type="SUPFAM" id="SSF53448">
    <property type="entry name" value="Nucleotide-diphospho-sugar transferases"/>
    <property type="match status" value="1"/>
</dbReference>
<sequence>MISLIIPTLNEAATIKRTLADLTDEVKKKYQVELIISDGGSKDDTTEVAVKLGARVVKPKPDEKQNIAIGRNAGAAVARGDIFIFMDADTFPKSWDKLLSAAEQIQQERKVVAATVSVEVSPAERKFKDVIWQNLFNLVFFTENVLGLAMGRGNCQIVRASTFKEVGGYNTKLAAAEDYDLFRRLGRRGKIKIMWHIIVYESPRRFRRHGYLRVVWWWTLNGLNVFFRQRAYSKKWKRVN</sequence>
<dbReference type="PANTHER" id="PTHR43646:SF6">
    <property type="entry name" value="PRE-MYCOFACTOCIN GLYCOSYLTRANSFERASE"/>
    <property type="match status" value="1"/>
</dbReference>